<evidence type="ECO:0000256" key="6">
    <source>
        <dbReference type="ARBA" id="ARBA00023136"/>
    </source>
</evidence>
<comment type="subcellular location">
    <subcellularLocation>
        <location evidence="1 7">Cell membrane</location>
        <topology evidence="1 7">Multi-pass membrane protein</topology>
    </subcellularLocation>
</comment>
<evidence type="ECO:0000259" key="8">
    <source>
        <dbReference type="Pfam" id="PF09335"/>
    </source>
</evidence>
<dbReference type="PATRIC" id="fig|1618985.3.peg.639"/>
<evidence type="ECO:0000256" key="4">
    <source>
        <dbReference type="ARBA" id="ARBA00022692"/>
    </source>
</evidence>
<dbReference type="InterPro" id="IPR032818">
    <property type="entry name" value="DedA-like"/>
</dbReference>
<evidence type="ECO:0000256" key="1">
    <source>
        <dbReference type="ARBA" id="ARBA00004651"/>
    </source>
</evidence>
<evidence type="ECO:0000256" key="7">
    <source>
        <dbReference type="RuleBase" id="RU367016"/>
    </source>
</evidence>
<sequence length="202" mass="23334">MSLEEILSFLFQTYQVWTYGILFIVLFAETGFVFTPFLPGDSLLFAAGTLAAAGSLDIRFLFFLLMIAAVAGDSVNYWIGRRIGPKVFFKDQGRLFNRRHLERSQQFYETHGGKTIFFARFIPVIRTFAPFLAGIGRMSYRRFFVYNVIGGIVWVGLFLFTGFFFGQWAFVKEHFSLIIFAIICLSFIPAILEYLRAKKREK</sequence>
<keyword evidence="5 7" id="KW-1133">Transmembrane helix</keyword>
<organism evidence="9 10">
    <name type="scientific">Candidatus Uhrbacteria bacterium GW2011_GWC2_41_11</name>
    <dbReference type="NCBI Taxonomy" id="1618985"/>
    <lineage>
        <taxon>Bacteria</taxon>
        <taxon>Candidatus Uhriibacteriota</taxon>
    </lineage>
</organism>
<feature type="transmembrane region" description="Helical" evidence="7">
    <location>
        <begin position="175"/>
        <end position="195"/>
    </location>
</feature>
<dbReference type="EMBL" id="LCAH01000008">
    <property type="protein sequence ID" value="KKR86797.1"/>
    <property type="molecule type" value="Genomic_DNA"/>
</dbReference>
<comment type="similarity">
    <text evidence="2 7">Belongs to the DedA family.</text>
</comment>
<dbReference type="InterPro" id="IPR058127">
    <property type="entry name" value="DedA"/>
</dbReference>
<reference evidence="9 10" key="1">
    <citation type="journal article" date="2015" name="Nature">
        <title>rRNA introns, odd ribosomes, and small enigmatic genomes across a large radiation of phyla.</title>
        <authorList>
            <person name="Brown C.T."/>
            <person name="Hug L.A."/>
            <person name="Thomas B.C."/>
            <person name="Sharon I."/>
            <person name="Castelle C.J."/>
            <person name="Singh A."/>
            <person name="Wilkins M.J."/>
            <person name="Williams K.H."/>
            <person name="Banfield J.F."/>
        </authorList>
    </citation>
    <scope>NUCLEOTIDE SEQUENCE [LARGE SCALE GENOMIC DNA]</scope>
</reference>
<evidence type="ECO:0000313" key="9">
    <source>
        <dbReference type="EMBL" id="KKR86797.1"/>
    </source>
</evidence>
<keyword evidence="3 7" id="KW-1003">Cell membrane</keyword>
<dbReference type="PANTHER" id="PTHR30353:SF0">
    <property type="entry name" value="TRANSMEMBRANE PROTEIN"/>
    <property type="match status" value="1"/>
</dbReference>
<evidence type="ECO:0000256" key="3">
    <source>
        <dbReference type="ARBA" id="ARBA00022475"/>
    </source>
</evidence>
<accession>A0A0G0XGE3</accession>
<protein>
    <recommendedName>
        <fullName evidence="8">VTT domain-containing protein</fullName>
    </recommendedName>
</protein>
<proteinExistence type="inferred from homology"/>
<dbReference type="GO" id="GO:0005886">
    <property type="term" value="C:plasma membrane"/>
    <property type="evidence" value="ECO:0007669"/>
    <property type="project" value="UniProtKB-SubCell"/>
</dbReference>
<evidence type="ECO:0000256" key="2">
    <source>
        <dbReference type="ARBA" id="ARBA00010792"/>
    </source>
</evidence>
<gene>
    <name evidence="9" type="ORF">UU35_C0008G0011</name>
</gene>
<keyword evidence="6 7" id="KW-0472">Membrane</keyword>
<dbReference type="InterPro" id="IPR032816">
    <property type="entry name" value="VTT_dom"/>
</dbReference>
<feature type="domain" description="VTT" evidence="8">
    <location>
        <begin position="38"/>
        <end position="162"/>
    </location>
</feature>
<feature type="transmembrane region" description="Helical" evidence="7">
    <location>
        <begin position="16"/>
        <end position="38"/>
    </location>
</feature>
<dbReference type="Proteomes" id="UP000034616">
    <property type="component" value="Unassembled WGS sequence"/>
</dbReference>
<dbReference type="Pfam" id="PF09335">
    <property type="entry name" value="VTT_dom"/>
    <property type="match status" value="1"/>
</dbReference>
<dbReference type="PANTHER" id="PTHR30353">
    <property type="entry name" value="INNER MEMBRANE PROTEIN DEDA-RELATED"/>
    <property type="match status" value="1"/>
</dbReference>
<evidence type="ECO:0000313" key="10">
    <source>
        <dbReference type="Proteomes" id="UP000034616"/>
    </source>
</evidence>
<evidence type="ECO:0000256" key="5">
    <source>
        <dbReference type="ARBA" id="ARBA00022989"/>
    </source>
</evidence>
<feature type="transmembrane region" description="Helical" evidence="7">
    <location>
        <begin position="58"/>
        <end position="79"/>
    </location>
</feature>
<dbReference type="NCBIfam" id="NF008102">
    <property type="entry name" value="PRK10847.1"/>
    <property type="match status" value="1"/>
</dbReference>
<name>A0A0G0XGE3_9BACT</name>
<comment type="caution">
    <text evidence="9">The sequence shown here is derived from an EMBL/GenBank/DDBJ whole genome shotgun (WGS) entry which is preliminary data.</text>
</comment>
<dbReference type="AlphaFoldDB" id="A0A0G0XGE3"/>
<keyword evidence="4 7" id="KW-0812">Transmembrane</keyword>
<feature type="transmembrane region" description="Helical" evidence="7">
    <location>
        <begin position="144"/>
        <end position="169"/>
    </location>
</feature>